<feature type="compositionally biased region" description="Polar residues" evidence="5">
    <location>
        <begin position="203"/>
        <end position="213"/>
    </location>
</feature>
<dbReference type="EMBL" id="CAJVPK010000119">
    <property type="protein sequence ID" value="CAG8453200.1"/>
    <property type="molecule type" value="Genomic_DNA"/>
</dbReference>
<dbReference type="Pfam" id="PF06657">
    <property type="entry name" value="Cep57_MT_bd"/>
    <property type="match status" value="1"/>
</dbReference>
<feature type="region of interest" description="Disordered" evidence="5">
    <location>
        <begin position="188"/>
        <end position="240"/>
    </location>
</feature>
<dbReference type="GO" id="GO:0008017">
    <property type="term" value="F:microtubule binding"/>
    <property type="evidence" value="ECO:0007669"/>
    <property type="project" value="InterPro"/>
</dbReference>
<evidence type="ECO:0000256" key="5">
    <source>
        <dbReference type="SAM" id="MobiDB-lite"/>
    </source>
</evidence>
<dbReference type="Proteomes" id="UP000789706">
    <property type="component" value="Unassembled WGS sequence"/>
</dbReference>
<dbReference type="GO" id="GO:0005815">
    <property type="term" value="C:microtubule organizing center"/>
    <property type="evidence" value="ECO:0007669"/>
    <property type="project" value="UniProtKB-SubCell"/>
</dbReference>
<evidence type="ECO:0000256" key="3">
    <source>
        <dbReference type="ARBA" id="ARBA00023212"/>
    </source>
</evidence>
<feature type="coiled-coil region" evidence="4">
    <location>
        <begin position="362"/>
        <end position="417"/>
    </location>
</feature>
<dbReference type="InterPro" id="IPR051756">
    <property type="entry name" value="Centrosomal_MT-associated"/>
</dbReference>
<sequence>METKLENFDIEDSIKFQELDCISLEDKAIDEKSNASDLHIKYGPDGDDSKIEINIFSGEEIDEKEDSRLKINTNISFSDEINEKSINNKFELNSDGFEITTSGLDITEIKGSCRKEFYDIVGENCLFDDDDLFLKSQNLLNNNIYKSLFGGSRHRKLNSGELHQQNVQDEQRQEKEFQAKFQINKQFKKHHREVNDHEEIQDEQFSQEPSDQLLQEKHRKENEQQLKTQREYDHREEMTKREQCVEEQLHQYKDGRRHQRELPFSEKKYPNERKDNFFYQEQTLFQVSAKKYLESQQRNEQFSEITSSLINTHDKRNADKYMSQLERKTEKSRQFLSKGKCRSTQGHFDEKYDKGNVAHTNNEKLEIHVTSLQKKYEALKRQLEYSRLYILKAEEERDEAQKALTMAKQEIAQMNEKYEYFNGTQNPKTKPIFVSSTASSSTSLNYKSDEWIAGNTNTEKLKNVVKTFANDKGQYVNSRNNSYVRRQKQYENQYTDSMETQDNCLFTNGHNQFNSYRKYYENPNQFASSSQDRQYYNPKNNMSDQKKFGHIQQQKKYKDIRDEIPYSDSRKSTRKQPDFSHNHFEYSDDQITDQNNSFQDKSRWMDVKNGKSYRKKLPFIIGMDPGKSTVNLQQTFATSKSYNTKSCFICKKNRIPENNKFSHNQEISGIDIALVRIISNITDELAHLKINLVNEYQAIDPVGNKARRVALIKEMKEVMDNMEMKGDQIATLHSVQKGYQTRSRYDNNVLGETRVQEKDA</sequence>
<evidence type="ECO:0000313" key="8">
    <source>
        <dbReference type="Proteomes" id="UP000789706"/>
    </source>
</evidence>
<dbReference type="AlphaFoldDB" id="A0A9N8VKS4"/>
<reference evidence="7" key="1">
    <citation type="submission" date="2021-06" db="EMBL/GenBank/DDBJ databases">
        <authorList>
            <person name="Kallberg Y."/>
            <person name="Tangrot J."/>
            <person name="Rosling A."/>
        </authorList>
    </citation>
    <scope>NUCLEOTIDE SEQUENCE</scope>
    <source>
        <strain evidence="7">AZ414A</strain>
    </source>
</reference>
<protein>
    <submittedName>
        <fullName evidence="7">800_t:CDS:1</fullName>
    </submittedName>
</protein>
<evidence type="ECO:0000256" key="2">
    <source>
        <dbReference type="ARBA" id="ARBA00022490"/>
    </source>
</evidence>
<organism evidence="7 8">
    <name type="scientific">Diversispora eburnea</name>
    <dbReference type="NCBI Taxonomy" id="1213867"/>
    <lineage>
        <taxon>Eukaryota</taxon>
        <taxon>Fungi</taxon>
        <taxon>Fungi incertae sedis</taxon>
        <taxon>Mucoromycota</taxon>
        <taxon>Glomeromycotina</taxon>
        <taxon>Glomeromycetes</taxon>
        <taxon>Diversisporales</taxon>
        <taxon>Diversisporaceae</taxon>
        <taxon>Diversispora</taxon>
    </lineage>
</organism>
<name>A0A9N8VKS4_9GLOM</name>
<keyword evidence="8" id="KW-1185">Reference proteome</keyword>
<evidence type="ECO:0000256" key="1">
    <source>
        <dbReference type="ARBA" id="ARBA00004267"/>
    </source>
</evidence>
<dbReference type="OrthoDB" id="2375103at2759"/>
<proteinExistence type="predicted"/>
<keyword evidence="2" id="KW-0963">Cytoplasm</keyword>
<feature type="compositionally biased region" description="Basic and acidic residues" evidence="5">
    <location>
        <begin position="214"/>
        <end position="240"/>
    </location>
</feature>
<accession>A0A9N8VKS4</accession>
<dbReference type="PANTHER" id="PTHR19336:SF9">
    <property type="entry name" value="SPINDLE POLE BODY PROTEIN PPC89"/>
    <property type="match status" value="1"/>
</dbReference>
<dbReference type="InterPro" id="IPR024957">
    <property type="entry name" value="Cep57_MT-bd_dom"/>
</dbReference>
<evidence type="ECO:0000313" key="7">
    <source>
        <dbReference type="EMBL" id="CAG8453200.1"/>
    </source>
</evidence>
<comment type="subcellular location">
    <subcellularLocation>
        <location evidence="1">Cytoplasm</location>
        <location evidence="1">Cytoskeleton</location>
        <location evidence="1">Microtubule organizing center</location>
    </subcellularLocation>
</comment>
<feature type="domain" description="Cep57 centrosome microtubule-binding" evidence="6">
    <location>
        <begin position="671"/>
        <end position="735"/>
    </location>
</feature>
<keyword evidence="4" id="KW-0175">Coiled coil</keyword>
<keyword evidence="3" id="KW-0206">Cytoskeleton</keyword>
<evidence type="ECO:0000256" key="4">
    <source>
        <dbReference type="SAM" id="Coils"/>
    </source>
</evidence>
<gene>
    <name evidence="7" type="ORF">DEBURN_LOCUS2261</name>
</gene>
<comment type="caution">
    <text evidence="7">The sequence shown here is derived from an EMBL/GenBank/DDBJ whole genome shotgun (WGS) entry which is preliminary data.</text>
</comment>
<evidence type="ECO:0000259" key="6">
    <source>
        <dbReference type="Pfam" id="PF06657"/>
    </source>
</evidence>
<dbReference type="PANTHER" id="PTHR19336">
    <property type="entry name" value="UNCHARACTERIZED DUF1167"/>
    <property type="match status" value="1"/>
</dbReference>